<dbReference type="AlphaFoldDB" id="A0A8X6RU68"/>
<reference evidence="2" key="1">
    <citation type="submission" date="2020-08" db="EMBL/GenBank/DDBJ databases">
        <title>Multicomponent nature underlies the extraordinary mechanical properties of spider dragline silk.</title>
        <authorList>
            <person name="Kono N."/>
            <person name="Nakamura H."/>
            <person name="Mori M."/>
            <person name="Yoshida Y."/>
            <person name="Ohtoshi R."/>
            <person name="Malay A.D."/>
            <person name="Moran D.A.P."/>
            <person name="Tomita M."/>
            <person name="Numata K."/>
            <person name="Arakawa K."/>
        </authorList>
    </citation>
    <scope>NUCLEOTIDE SEQUENCE</scope>
</reference>
<feature type="compositionally biased region" description="Basic and acidic residues" evidence="1">
    <location>
        <begin position="21"/>
        <end position="66"/>
    </location>
</feature>
<evidence type="ECO:0000313" key="3">
    <source>
        <dbReference type="Proteomes" id="UP000887159"/>
    </source>
</evidence>
<protein>
    <submittedName>
        <fullName evidence="2">Uncharacterized protein</fullName>
    </submittedName>
</protein>
<accession>A0A8X6RU68</accession>
<organism evidence="2 3">
    <name type="scientific">Trichonephila clavipes</name>
    <name type="common">Golden silk orbweaver</name>
    <name type="synonym">Nephila clavipes</name>
    <dbReference type="NCBI Taxonomy" id="2585209"/>
    <lineage>
        <taxon>Eukaryota</taxon>
        <taxon>Metazoa</taxon>
        <taxon>Ecdysozoa</taxon>
        <taxon>Arthropoda</taxon>
        <taxon>Chelicerata</taxon>
        <taxon>Arachnida</taxon>
        <taxon>Araneae</taxon>
        <taxon>Araneomorphae</taxon>
        <taxon>Entelegynae</taxon>
        <taxon>Araneoidea</taxon>
        <taxon>Nephilidae</taxon>
        <taxon>Trichonephila</taxon>
    </lineage>
</organism>
<feature type="region of interest" description="Disordered" evidence="1">
    <location>
        <begin position="17"/>
        <end position="66"/>
    </location>
</feature>
<evidence type="ECO:0000256" key="1">
    <source>
        <dbReference type="SAM" id="MobiDB-lite"/>
    </source>
</evidence>
<proteinExistence type="predicted"/>
<dbReference type="Proteomes" id="UP000887159">
    <property type="component" value="Unassembled WGS sequence"/>
</dbReference>
<keyword evidence="3" id="KW-1185">Reference proteome</keyword>
<name>A0A8X6RU68_TRICX</name>
<comment type="caution">
    <text evidence="2">The sequence shown here is derived from an EMBL/GenBank/DDBJ whole genome shotgun (WGS) entry which is preliminary data.</text>
</comment>
<evidence type="ECO:0000313" key="2">
    <source>
        <dbReference type="EMBL" id="GFY01139.1"/>
    </source>
</evidence>
<dbReference type="EMBL" id="BMAU01021225">
    <property type="protein sequence ID" value="GFY01139.1"/>
    <property type="molecule type" value="Genomic_DNA"/>
</dbReference>
<sequence>MDKCVQMLDKNYGALSQTVRETGEEPCHGSRELERRLRWREREESPKGRRTDIGVERKEKDERRWH</sequence>
<gene>
    <name evidence="2" type="ORF">TNCV_5076061</name>
</gene>